<accession>A0A7G5XKD1</accession>
<gene>
    <name evidence="1" type="ORF">H4075_07020</name>
</gene>
<dbReference type="RefSeq" id="WP_182805419.1">
    <property type="nucleotide sequence ID" value="NZ_CP060007.1"/>
</dbReference>
<name>A0A7G5XKD1_9BACT</name>
<organism evidence="1 2">
    <name type="scientific">Lacibacter sediminis</name>
    <dbReference type="NCBI Taxonomy" id="2760713"/>
    <lineage>
        <taxon>Bacteria</taxon>
        <taxon>Pseudomonadati</taxon>
        <taxon>Bacteroidota</taxon>
        <taxon>Chitinophagia</taxon>
        <taxon>Chitinophagales</taxon>
        <taxon>Chitinophagaceae</taxon>
        <taxon>Lacibacter</taxon>
    </lineage>
</organism>
<evidence type="ECO:0000313" key="2">
    <source>
        <dbReference type="Proteomes" id="UP000515344"/>
    </source>
</evidence>
<sequence length="77" mass="8566">MELITFKTNISNERALQRVAPLLNNAVGSSNWQLDVSGAENKLMVYSPGSINEMQVIDAVHKAGFYAVNIEDFYAIF</sequence>
<protein>
    <submittedName>
        <fullName evidence="1">Copper chaperone</fullName>
    </submittedName>
</protein>
<reference evidence="2" key="1">
    <citation type="submission" date="2020-08" db="EMBL/GenBank/DDBJ databases">
        <title>Lacibacter sp. S13-6-6 genome sequencing.</title>
        <authorList>
            <person name="Jin L."/>
        </authorList>
    </citation>
    <scope>NUCLEOTIDE SEQUENCE [LARGE SCALE GENOMIC DNA]</scope>
    <source>
        <strain evidence="2">S13-6-6</strain>
    </source>
</reference>
<dbReference type="Proteomes" id="UP000515344">
    <property type="component" value="Chromosome"/>
</dbReference>
<dbReference type="KEGG" id="lacs:H4075_07020"/>
<evidence type="ECO:0000313" key="1">
    <source>
        <dbReference type="EMBL" id="QNA45934.1"/>
    </source>
</evidence>
<proteinExistence type="predicted"/>
<dbReference type="AlphaFoldDB" id="A0A7G5XKD1"/>
<keyword evidence="2" id="KW-1185">Reference proteome</keyword>
<dbReference type="EMBL" id="CP060007">
    <property type="protein sequence ID" value="QNA45934.1"/>
    <property type="molecule type" value="Genomic_DNA"/>
</dbReference>